<comment type="similarity">
    <text evidence="10">Belongs to the CcmE/CycJ family.</text>
</comment>
<evidence type="ECO:0000256" key="6">
    <source>
        <dbReference type="ARBA" id="ARBA00022968"/>
    </source>
</evidence>
<keyword evidence="14" id="KW-1185">Reference proteome</keyword>
<evidence type="ECO:0000256" key="2">
    <source>
        <dbReference type="ARBA" id="ARBA00022617"/>
    </source>
</evidence>
<dbReference type="GO" id="GO:0005886">
    <property type="term" value="C:plasma membrane"/>
    <property type="evidence" value="ECO:0007669"/>
    <property type="project" value="UniProtKB-SubCell"/>
</dbReference>
<evidence type="ECO:0000256" key="8">
    <source>
        <dbReference type="ARBA" id="ARBA00023004"/>
    </source>
</evidence>
<dbReference type="PANTHER" id="PTHR34128:SF2">
    <property type="entry name" value="CYTOCHROME C-TYPE BIOGENESIS PROTEIN CCME HOMOLOG, MITOCHONDRIAL"/>
    <property type="match status" value="1"/>
</dbReference>
<evidence type="ECO:0000256" key="10">
    <source>
        <dbReference type="HAMAP-Rule" id="MF_01959"/>
    </source>
</evidence>
<dbReference type="PANTHER" id="PTHR34128">
    <property type="entry name" value="CYTOCHROME C-TYPE BIOGENESIS PROTEIN CCME HOMOLOG, MITOCHONDRIAL"/>
    <property type="match status" value="1"/>
</dbReference>
<evidence type="ECO:0000256" key="3">
    <source>
        <dbReference type="ARBA" id="ARBA00022692"/>
    </source>
</evidence>
<evidence type="ECO:0000256" key="9">
    <source>
        <dbReference type="ARBA" id="ARBA00023136"/>
    </source>
</evidence>
<feature type="topological domain" description="Extracellular" evidence="10">
    <location>
        <begin position="36"/>
        <end position="152"/>
    </location>
</feature>
<evidence type="ECO:0000313" key="14">
    <source>
        <dbReference type="Proteomes" id="UP000600865"/>
    </source>
</evidence>
<keyword evidence="5 10" id="KW-0201">Cytochrome c-type biogenesis</keyword>
<keyword evidence="6 10" id="KW-0735">Signal-anchor</keyword>
<keyword evidence="3 10" id="KW-0812">Transmembrane</keyword>
<dbReference type="GO" id="GO:0020037">
    <property type="term" value="F:heme binding"/>
    <property type="evidence" value="ECO:0007669"/>
    <property type="project" value="InterPro"/>
</dbReference>
<sequence>MTEARITPPNRNRRLLWIGILGALLVAGLFLVFQALNENTQFFENPSDVVAEGFESRSDVFKIGGLVKDDTVVTQGLTTRFLIDDFERDMAHDLHVTYTGALPDLFREGQGVVVSGRLTSPTHFQAVEVLAKHDENYQPVIDYRDGEKAPRS</sequence>
<evidence type="ECO:0000256" key="4">
    <source>
        <dbReference type="ARBA" id="ARBA00022723"/>
    </source>
</evidence>
<evidence type="ECO:0000256" key="11">
    <source>
        <dbReference type="PIRSR" id="PIRSR604329-50"/>
    </source>
</evidence>
<evidence type="ECO:0000256" key="5">
    <source>
        <dbReference type="ARBA" id="ARBA00022748"/>
    </source>
</evidence>
<proteinExistence type="inferred from homology"/>
<evidence type="ECO:0000256" key="7">
    <source>
        <dbReference type="ARBA" id="ARBA00022989"/>
    </source>
</evidence>
<dbReference type="InterPro" id="IPR012340">
    <property type="entry name" value="NA-bd_OB-fold"/>
</dbReference>
<dbReference type="InterPro" id="IPR036127">
    <property type="entry name" value="CcmE-like_sf"/>
</dbReference>
<dbReference type="RefSeq" id="WP_189580647.1">
    <property type="nucleotide sequence ID" value="NZ_BMYV01000001.1"/>
</dbReference>
<protein>
    <recommendedName>
        <fullName evidence="10">Cytochrome c-type biogenesis protein CcmE</fullName>
    </recommendedName>
    <alternativeName>
        <fullName evidence="10">Cytochrome c maturation protein E</fullName>
    </alternativeName>
    <alternativeName>
        <fullName evidence="10">Heme chaperone CcmE</fullName>
    </alternativeName>
</protein>
<feature type="transmembrane region" description="Helical" evidence="12">
    <location>
        <begin position="15"/>
        <end position="36"/>
    </location>
</feature>
<keyword evidence="9 10" id="KW-0472">Membrane</keyword>
<name>A0A918KD44_9PROT</name>
<gene>
    <name evidence="10" type="primary">ccmE</name>
    <name evidence="10" type="synonym">cycJ</name>
    <name evidence="13" type="ORF">GCM10011309_04040</name>
</gene>
<keyword evidence="4 10" id="KW-0479">Metal-binding</keyword>
<keyword evidence="2 10" id="KW-0349">Heme</keyword>
<dbReference type="Gene3D" id="2.40.50.140">
    <property type="entry name" value="Nucleic acid-binding proteins"/>
    <property type="match status" value="1"/>
</dbReference>
<keyword evidence="10" id="KW-1003">Cell membrane</keyword>
<evidence type="ECO:0000256" key="12">
    <source>
        <dbReference type="SAM" id="Phobius"/>
    </source>
</evidence>
<dbReference type="GO" id="GO:0017003">
    <property type="term" value="P:protein-heme linkage"/>
    <property type="evidence" value="ECO:0007669"/>
    <property type="project" value="UniProtKB-UniRule"/>
</dbReference>
<organism evidence="13 14">
    <name type="scientific">Litorimonas cladophorae</name>
    <dbReference type="NCBI Taxonomy" id="1220491"/>
    <lineage>
        <taxon>Bacteria</taxon>
        <taxon>Pseudomonadati</taxon>
        <taxon>Pseudomonadota</taxon>
        <taxon>Alphaproteobacteria</taxon>
        <taxon>Maricaulales</taxon>
        <taxon>Robiginitomaculaceae</taxon>
    </lineage>
</organism>
<keyword evidence="7 10" id="KW-1133">Transmembrane helix</keyword>
<reference evidence="13 14" key="1">
    <citation type="journal article" date="2014" name="Int. J. Syst. Evol. Microbiol.">
        <title>Complete genome sequence of Corynebacterium casei LMG S-19264T (=DSM 44701T), isolated from a smear-ripened cheese.</title>
        <authorList>
            <consortium name="US DOE Joint Genome Institute (JGI-PGF)"/>
            <person name="Walter F."/>
            <person name="Albersmeier A."/>
            <person name="Kalinowski J."/>
            <person name="Ruckert C."/>
        </authorList>
    </citation>
    <scope>NUCLEOTIDE SEQUENCE [LARGE SCALE GENOMIC DNA]</scope>
    <source>
        <strain evidence="13 14">KCTC 23968</strain>
    </source>
</reference>
<dbReference type="GO" id="GO:0046872">
    <property type="term" value="F:metal ion binding"/>
    <property type="evidence" value="ECO:0007669"/>
    <property type="project" value="UniProtKB-KW"/>
</dbReference>
<dbReference type="HAMAP" id="MF_01959">
    <property type="entry name" value="CcmE"/>
    <property type="match status" value="1"/>
</dbReference>
<dbReference type="Pfam" id="PF03100">
    <property type="entry name" value="CcmE"/>
    <property type="match status" value="1"/>
</dbReference>
<comment type="subcellular location">
    <subcellularLocation>
        <location evidence="10">Cell membrane</location>
        <topology evidence="10">Single-pass type II membrane protein</topology>
    </subcellularLocation>
    <subcellularLocation>
        <location evidence="1">Membrane</location>
    </subcellularLocation>
</comment>
<feature type="binding site" description="covalent" evidence="10 11">
    <location>
        <position position="133"/>
    </location>
    <ligand>
        <name>heme</name>
        <dbReference type="ChEBI" id="CHEBI:30413"/>
    </ligand>
</feature>
<feature type="topological domain" description="Cytoplasmic" evidence="10">
    <location>
        <begin position="1"/>
        <end position="14"/>
    </location>
</feature>
<dbReference type="AlphaFoldDB" id="A0A918KD44"/>
<keyword evidence="8 10" id="KW-0408">Iron</keyword>
<comment type="function">
    <text evidence="10">Heme chaperone required for the biogenesis of c-type cytochromes. Transiently binds heme delivered by CcmC and transfers the heme to apo-cytochromes in a process facilitated by CcmF and CcmH.</text>
</comment>
<comment type="caution">
    <text evidence="13">The sequence shown here is derived from an EMBL/GenBank/DDBJ whole genome shotgun (WGS) entry which is preliminary data.</text>
</comment>
<dbReference type="GO" id="GO:0017004">
    <property type="term" value="P:cytochrome complex assembly"/>
    <property type="evidence" value="ECO:0007669"/>
    <property type="project" value="UniProtKB-KW"/>
</dbReference>
<dbReference type="Proteomes" id="UP000600865">
    <property type="component" value="Unassembled WGS sequence"/>
</dbReference>
<dbReference type="EMBL" id="BMYV01000001">
    <property type="protein sequence ID" value="GGX58066.1"/>
    <property type="molecule type" value="Genomic_DNA"/>
</dbReference>
<dbReference type="InterPro" id="IPR004329">
    <property type="entry name" value="CcmE"/>
</dbReference>
<dbReference type="SUPFAM" id="SSF82093">
    <property type="entry name" value="Heme chaperone CcmE"/>
    <property type="match status" value="1"/>
</dbReference>
<evidence type="ECO:0000256" key="1">
    <source>
        <dbReference type="ARBA" id="ARBA00004370"/>
    </source>
</evidence>
<feature type="binding site" description="axial binding residue" evidence="10 11">
    <location>
        <position position="137"/>
    </location>
    <ligand>
        <name>heme</name>
        <dbReference type="ChEBI" id="CHEBI:30413"/>
    </ligand>
    <ligandPart>
        <name>Fe</name>
        <dbReference type="ChEBI" id="CHEBI:18248"/>
    </ligandPart>
</feature>
<accession>A0A918KD44</accession>
<evidence type="ECO:0000313" key="13">
    <source>
        <dbReference type="EMBL" id="GGX58066.1"/>
    </source>
</evidence>